<dbReference type="EMBL" id="JH930536">
    <property type="protein sequence ID" value="EKM49133.1"/>
    <property type="molecule type" value="Genomic_DNA"/>
</dbReference>
<dbReference type="InParanoid" id="K5VDC1"/>
<dbReference type="RefSeq" id="XP_007402314.1">
    <property type="nucleotide sequence ID" value="XM_007402252.1"/>
</dbReference>
<protein>
    <submittedName>
        <fullName evidence="1">Uncharacterized protein</fullName>
    </submittedName>
</protein>
<dbReference type="KEGG" id="pco:PHACADRAFT_265802"/>
<dbReference type="AlphaFoldDB" id="K5VDC1"/>
<dbReference type="HOGENOM" id="CLU_2050459_0_0_1"/>
<dbReference type="Proteomes" id="UP000008370">
    <property type="component" value="Unassembled WGS sequence"/>
</dbReference>
<organism evidence="1 2">
    <name type="scientific">Phanerochaete carnosa (strain HHB-10118-sp)</name>
    <name type="common">White-rot fungus</name>
    <name type="synonym">Peniophora carnosa</name>
    <dbReference type="NCBI Taxonomy" id="650164"/>
    <lineage>
        <taxon>Eukaryota</taxon>
        <taxon>Fungi</taxon>
        <taxon>Dikarya</taxon>
        <taxon>Basidiomycota</taxon>
        <taxon>Agaricomycotina</taxon>
        <taxon>Agaricomycetes</taxon>
        <taxon>Polyporales</taxon>
        <taxon>Phanerochaetaceae</taxon>
        <taxon>Phanerochaete</taxon>
    </lineage>
</organism>
<reference evidence="1 2" key="1">
    <citation type="journal article" date="2012" name="BMC Genomics">
        <title>Comparative genomics of the white-rot fungi, Phanerochaete carnosa and P. chrysosporium, to elucidate the genetic basis of the distinct wood types they colonize.</title>
        <authorList>
            <person name="Suzuki H."/>
            <person name="MacDonald J."/>
            <person name="Syed K."/>
            <person name="Salamov A."/>
            <person name="Hori C."/>
            <person name="Aerts A."/>
            <person name="Henrissat B."/>
            <person name="Wiebenga A."/>
            <person name="vanKuyk P.A."/>
            <person name="Barry K."/>
            <person name="Lindquist E."/>
            <person name="LaButti K."/>
            <person name="Lapidus A."/>
            <person name="Lucas S."/>
            <person name="Coutinho P."/>
            <person name="Gong Y."/>
            <person name="Samejima M."/>
            <person name="Mahadevan R."/>
            <person name="Abou-Zaid M."/>
            <person name="de Vries R.P."/>
            <person name="Igarashi K."/>
            <person name="Yadav J.S."/>
            <person name="Grigoriev I.V."/>
            <person name="Master E.R."/>
        </authorList>
    </citation>
    <scope>NUCLEOTIDE SEQUENCE [LARGE SCALE GENOMIC DNA]</scope>
    <source>
        <strain evidence="1 2">HHB-10118-sp</strain>
    </source>
</reference>
<gene>
    <name evidence="1" type="ORF">PHACADRAFT_265802</name>
</gene>
<keyword evidence="2" id="KW-1185">Reference proteome</keyword>
<evidence type="ECO:0000313" key="1">
    <source>
        <dbReference type="EMBL" id="EKM49133.1"/>
    </source>
</evidence>
<name>K5VDC1_PHACS</name>
<evidence type="ECO:0000313" key="2">
    <source>
        <dbReference type="Proteomes" id="UP000008370"/>
    </source>
</evidence>
<proteinExistence type="predicted"/>
<sequence>MSPNGPPKQPHGTPPPSVYVSPSGQHYYYTLDCGWVMYLPASDSAPRALPPDSAPGVASTALPAPSHVAYTHKPAAFIPDDYTHPASQAHAIDEGWEGGRHSGGSFGVDESITVTATEVW</sequence>
<accession>K5VDC1</accession>
<dbReference type="GeneID" id="18919205"/>